<dbReference type="PRINTS" id="PR00368">
    <property type="entry name" value="FADPNR"/>
</dbReference>
<evidence type="ECO:0000313" key="10">
    <source>
        <dbReference type="Proteomes" id="UP000078435"/>
    </source>
</evidence>
<evidence type="ECO:0000313" key="9">
    <source>
        <dbReference type="EMBL" id="KXU79566.1"/>
    </source>
</evidence>
<comment type="cofactor">
    <cofactor evidence="1">
        <name>FAD</name>
        <dbReference type="ChEBI" id="CHEBI:57692"/>
    </cofactor>
</comment>
<evidence type="ECO:0000256" key="1">
    <source>
        <dbReference type="ARBA" id="ARBA00001974"/>
    </source>
</evidence>
<evidence type="ECO:0000259" key="8">
    <source>
        <dbReference type="Pfam" id="PF07992"/>
    </source>
</evidence>
<keyword evidence="4" id="KW-0274">FAD</keyword>
<protein>
    <submittedName>
        <fullName evidence="9">CoA-disulfide reductase</fullName>
    </submittedName>
</protein>
<evidence type="ECO:0000256" key="6">
    <source>
        <dbReference type="ARBA" id="ARBA00023284"/>
    </source>
</evidence>
<evidence type="ECO:0000259" key="7">
    <source>
        <dbReference type="Pfam" id="PF02852"/>
    </source>
</evidence>
<feature type="domain" description="FAD/NAD(P)-binding" evidence="8">
    <location>
        <begin position="1"/>
        <end position="289"/>
    </location>
</feature>
<evidence type="ECO:0000256" key="4">
    <source>
        <dbReference type="ARBA" id="ARBA00022827"/>
    </source>
</evidence>
<dbReference type="Pfam" id="PF07992">
    <property type="entry name" value="Pyr_redox_2"/>
    <property type="match status" value="1"/>
</dbReference>
<dbReference type="RefSeq" id="WP_026455967.1">
    <property type="nucleotide sequence ID" value="NZ_JMGO02000008.1"/>
</dbReference>
<dbReference type="OrthoDB" id="9800167at2"/>
<dbReference type="SUPFAM" id="SSF51905">
    <property type="entry name" value="FAD/NAD(P)-binding domain"/>
    <property type="match status" value="1"/>
</dbReference>
<dbReference type="NCBIfam" id="NF007123">
    <property type="entry name" value="PRK09564.1"/>
    <property type="match status" value="1"/>
</dbReference>
<dbReference type="PANTHER" id="PTHR43429:SF1">
    <property type="entry name" value="NAD(P)H SULFUR OXIDOREDUCTASE (COA-DEPENDENT)"/>
    <property type="match status" value="1"/>
</dbReference>
<proteinExistence type="inferred from homology"/>
<dbReference type="PANTHER" id="PTHR43429">
    <property type="entry name" value="PYRIDINE NUCLEOTIDE-DISULFIDE OXIDOREDUCTASE DOMAIN-CONTAINING"/>
    <property type="match status" value="1"/>
</dbReference>
<keyword evidence="6" id="KW-0676">Redox-active center</keyword>
<dbReference type="PRINTS" id="PR00411">
    <property type="entry name" value="PNDRDTASEI"/>
</dbReference>
<gene>
    <name evidence="9" type="ORF">LCR_17880</name>
</gene>
<dbReference type="InterPro" id="IPR004099">
    <property type="entry name" value="Pyr_nucl-diS_OxRdtase_dimer"/>
</dbReference>
<keyword evidence="5" id="KW-0560">Oxidoreductase</keyword>
<keyword evidence="3" id="KW-0285">Flavoprotein</keyword>
<name>A0A175VFT2_AEREN</name>
<dbReference type="EMBL" id="JMGO02000008">
    <property type="protein sequence ID" value="KXU79566.1"/>
    <property type="molecule type" value="Genomic_DNA"/>
</dbReference>
<dbReference type="Proteomes" id="UP000078435">
    <property type="component" value="Unassembled WGS sequence"/>
</dbReference>
<dbReference type="AlphaFoldDB" id="A0A175VFT2"/>
<dbReference type="Gene3D" id="3.50.50.60">
    <property type="entry name" value="FAD/NAD(P)-binding domain"/>
    <property type="match status" value="2"/>
</dbReference>
<feature type="domain" description="Pyridine nucleotide-disulphide oxidoreductase dimerisation" evidence="7">
    <location>
        <begin position="331"/>
        <end position="428"/>
    </location>
</feature>
<dbReference type="InterPro" id="IPR016156">
    <property type="entry name" value="FAD/NAD-linked_Rdtase_dimer_sf"/>
</dbReference>
<evidence type="ECO:0000256" key="2">
    <source>
        <dbReference type="ARBA" id="ARBA00009130"/>
    </source>
</evidence>
<dbReference type="InterPro" id="IPR036188">
    <property type="entry name" value="FAD/NAD-bd_sf"/>
</dbReference>
<comment type="caution">
    <text evidence="9">The sequence shown here is derived from an EMBL/GenBank/DDBJ whole genome shotgun (WGS) entry which is preliminary data.</text>
</comment>
<sequence length="442" mass="47396">MRILIIGGEAAGMSAAAKARRLAKDAEIVVYEASEVISFGACGLPYFVGDEFQEPGYMAEFTPAQFAAKGIEVKTGHRVLSVDAATQTLLVEHEGDTFSDRYDRLMIATGAREVMPPIPGLQQQGVFGLRRMADGLALKAAVQDKANTRALVIGSGFIGLEVVEALVHQGKEVRLIELAERVIPEAFDEEITRHIETELREQGVSLHLGERVEALLGEGRVTGVRTSHGEYEADIVVVCTGVKPNTEFLADTGIARLGNGAIEVDRQGRTSLPNVWAAGDCASVWHSVKQQQVYVPLATIANKLGRMVGENLAGAEQTFPGTLGSAALQVLGLEAGRTGLSEKEAQQLGIDYRTVVIKDKCHTNYCPGQSDIHVKLVYEAGSKRLLGGQILGRKGAVHRIDALAVAITMGVTTEQLGMLDFAYAPPFSRPWDVLNVAGNVAK</sequence>
<dbReference type="Pfam" id="PF02852">
    <property type="entry name" value="Pyr_redox_dim"/>
    <property type="match status" value="1"/>
</dbReference>
<comment type="similarity">
    <text evidence="2">Belongs to the class-III pyridine nucleotide-disulfide oxidoreductase family.</text>
</comment>
<organism evidence="9 10">
    <name type="scientific">Aeromonas enteropelogenes</name>
    <name type="common">Aeromonas trota</name>
    <dbReference type="NCBI Taxonomy" id="29489"/>
    <lineage>
        <taxon>Bacteria</taxon>
        <taxon>Pseudomonadati</taxon>
        <taxon>Pseudomonadota</taxon>
        <taxon>Gammaproteobacteria</taxon>
        <taxon>Aeromonadales</taxon>
        <taxon>Aeromonadaceae</taxon>
        <taxon>Aeromonas</taxon>
    </lineage>
</organism>
<dbReference type="InterPro" id="IPR023753">
    <property type="entry name" value="FAD/NAD-binding_dom"/>
</dbReference>
<evidence type="ECO:0000256" key="5">
    <source>
        <dbReference type="ARBA" id="ARBA00023002"/>
    </source>
</evidence>
<dbReference type="SUPFAM" id="SSF55424">
    <property type="entry name" value="FAD/NAD-linked reductases, dimerisation (C-terminal) domain"/>
    <property type="match status" value="1"/>
</dbReference>
<reference evidence="9 10" key="1">
    <citation type="submission" date="2016-02" db="EMBL/GenBank/DDBJ databases">
        <title>Draft genome sequence of Aeromonas trota strain 1999lcr isolated from cerebrospinal fluid (CSF).</title>
        <authorList>
            <person name="Dallagassa C.B."/>
            <person name="Prediger K.C."/>
            <person name="Weiss V.A."/>
            <person name="Assis F.E."/>
            <person name="Baura V."/>
            <person name="Cruz L.M."/>
            <person name="Souza E.M."/>
            <person name="Pedrosa F.O."/>
            <person name="Fadel-Picheth C.M."/>
        </authorList>
    </citation>
    <scope>NUCLEOTIDE SEQUENCE [LARGE SCALE GENOMIC DNA]</scope>
    <source>
        <strain evidence="9 10">1999lcr</strain>
    </source>
</reference>
<dbReference type="GO" id="GO:0016491">
    <property type="term" value="F:oxidoreductase activity"/>
    <property type="evidence" value="ECO:0007669"/>
    <property type="project" value="UniProtKB-KW"/>
</dbReference>
<dbReference type="STRING" id="29489.VL01_13515"/>
<evidence type="ECO:0000256" key="3">
    <source>
        <dbReference type="ARBA" id="ARBA00022630"/>
    </source>
</evidence>
<dbReference type="InterPro" id="IPR050260">
    <property type="entry name" value="FAD-bd_OxRdtase"/>
</dbReference>
<accession>A0A175VFT2</accession>